<comment type="caution">
    <text evidence="2">The sequence shown here is derived from an EMBL/GenBank/DDBJ whole genome shotgun (WGS) entry which is preliminary data.</text>
</comment>
<gene>
    <name evidence="2" type="ORF">ADU74_05205</name>
</gene>
<dbReference type="InterPro" id="IPR003494">
    <property type="entry name" value="SHS2_FtsA"/>
</dbReference>
<protein>
    <submittedName>
        <fullName evidence="2">Cell division protein FtsA</fullName>
    </submittedName>
</protein>
<dbReference type="PANTHER" id="PTHR42749">
    <property type="entry name" value="CELL SHAPE-DETERMINING PROTEIN MREB"/>
    <property type="match status" value="1"/>
</dbReference>
<dbReference type="GO" id="GO:0051301">
    <property type="term" value="P:cell division"/>
    <property type="evidence" value="ECO:0007669"/>
    <property type="project" value="UniProtKB-KW"/>
</dbReference>
<evidence type="ECO:0000259" key="1">
    <source>
        <dbReference type="SMART" id="SM00842"/>
    </source>
</evidence>
<evidence type="ECO:0000313" key="2">
    <source>
        <dbReference type="EMBL" id="KOA89224.1"/>
    </source>
</evidence>
<dbReference type="SMART" id="SM00842">
    <property type="entry name" value="FtsA"/>
    <property type="match status" value="1"/>
</dbReference>
<dbReference type="Pfam" id="PF14450">
    <property type="entry name" value="FtsA"/>
    <property type="match status" value="1"/>
</dbReference>
<dbReference type="InterPro" id="IPR043129">
    <property type="entry name" value="ATPase_NBD"/>
</dbReference>
<dbReference type="EMBL" id="LGVR01000019">
    <property type="protein sequence ID" value="KOA89224.1"/>
    <property type="molecule type" value="Genomic_DNA"/>
</dbReference>
<dbReference type="PANTHER" id="PTHR42749:SF1">
    <property type="entry name" value="CELL SHAPE-DETERMINING PROTEIN MREB"/>
    <property type="match status" value="1"/>
</dbReference>
<dbReference type="Proteomes" id="UP000037540">
    <property type="component" value="Unassembled WGS sequence"/>
</dbReference>
<keyword evidence="2" id="KW-0131">Cell cycle</keyword>
<evidence type="ECO:0000313" key="3">
    <source>
        <dbReference type="Proteomes" id="UP000037540"/>
    </source>
</evidence>
<sequence length="729" mass="81526">MKILDINPKDIIFALDIGTRSIIGNVGIVKDRKFHTLCEKYMEHEERAMIDGQIHDINLVASTVNTVKKSIEEELEIEIKDVAIAAAGRFLRTTEVSVDIQLDVNKEIDGEIIRSLELTAVKKAEEEINKQTQGKLYCVGYSVKNYYLNGYVISNLLSQRGENIAADVIATFLPRSVVDSLYSVMDKVGLNVTSLTLEPIAAMEAAVPKKLRLLNIALVDVGAGTSDIAISSNDSISAYGMVPMAGDEVTEAIVQNFLVDFNTAEKIKIASSRGEEIKFVDVLGIENNISAEEVNKIIKPVVDKIADEIGKKIIELNGGKSPNAVFLVGGGAHTYNFREALGESLNLSEKRIGIKGREAVINCINYNEELGSAGVTVLGIALVAIKKSGHDFIDVVLNNDVISLFNSHKHTVMDVMMQSGISHKTLIGKNGKNIRFVLNGITRVAFGTLGKGADIYVNNKKSTIDTEVSEGDKIKVDFAKDGKDASPKIIEYVRNINSISFYINDEIENIYPVAFINNKRCDLEEIIKEGDEVKILFPSTLGEYIKYYEEDNHYLYFLRNEQIHSSYVIKEGDRIYKKKNEELIEEQDNSIKEISEKGIEDEIIKEDINEKVKNETHIKENEYNLQESNEENILRESLDIESKVEIEETDKDKLDALEISNDDLNIVVNEKPVTLSGKDKYVFVDIFDNIKFDLTVSHGNLILLLNDKKAGYYDELKEGDIVKIFWDNI</sequence>
<keyword evidence="2" id="KW-0132">Cell division</keyword>
<name>A0A9Q1UZD4_CLOBO</name>
<dbReference type="Gene3D" id="3.30.420.40">
    <property type="match status" value="2"/>
</dbReference>
<dbReference type="SUPFAM" id="SSF53067">
    <property type="entry name" value="Actin-like ATPase domain"/>
    <property type="match status" value="2"/>
</dbReference>
<feature type="domain" description="SHS2" evidence="1">
    <location>
        <begin position="12"/>
        <end position="206"/>
    </location>
</feature>
<accession>A0A9Q1UZD4</accession>
<proteinExistence type="predicted"/>
<reference evidence="2 3" key="1">
    <citation type="submission" date="2015-07" db="EMBL/GenBank/DDBJ databases">
        <title>Draft genome sequences of 17 French Clostridium botulinum group III.</title>
        <authorList>
            <person name="Woudstra C."/>
            <person name="Le Marechal C."/>
            <person name="Souillard R."/>
            <person name="Bayon-Auboyer M.-H."/>
            <person name="Dessouter D."/>
            <person name="Fach P."/>
        </authorList>
    </citation>
    <scope>NUCLEOTIDE SEQUENCE [LARGE SCALE GENOMIC DNA]</scope>
    <source>
        <strain evidence="2 3">12LNRI-CD</strain>
    </source>
</reference>
<dbReference type="AlphaFoldDB" id="A0A9Q1UZD4"/>
<dbReference type="CDD" id="cd24004">
    <property type="entry name" value="ASKHA_NBD_PilM-like"/>
    <property type="match status" value="1"/>
</dbReference>
<dbReference type="RefSeq" id="WP_013725028.1">
    <property type="nucleotide sequence ID" value="NZ_LGVP01000022.1"/>
</dbReference>
<organism evidence="2 3">
    <name type="scientific">Clostridium botulinum</name>
    <dbReference type="NCBI Taxonomy" id="1491"/>
    <lineage>
        <taxon>Bacteria</taxon>
        <taxon>Bacillati</taxon>
        <taxon>Bacillota</taxon>
        <taxon>Clostridia</taxon>
        <taxon>Eubacteriales</taxon>
        <taxon>Clostridiaceae</taxon>
        <taxon>Clostridium</taxon>
    </lineage>
</organism>